<dbReference type="RefSeq" id="WP_011480519.1">
    <property type="nucleotide sequence ID" value="NC_007947.1"/>
</dbReference>
<keyword evidence="2" id="KW-1185">Reference proteome</keyword>
<dbReference type="eggNOG" id="COG5479">
    <property type="taxonomic scope" value="Bacteria"/>
</dbReference>
<dbReference type="InterPro" id="IPR013207">
    <property type="entry name" value="LGFP"/>
</dbReference>
<name>Q1GYX2_METFK</name>
<organism evidence="1 2">
    <name type="scientific">Methylobacillus flagellatus (strain ATCC 51484 / DSM 6875 / VKM B-1610 / KT)</name>
    <dbReference type="NCBI Taxonomy" id="265072"/>
    <lineage>
        <taxon>Bacteria</taxon>
        <taxon>Pseudomonadati</taxon>
        <taxon>Pseudomonadota</taxon>
        <taxon>Betaproteobacteria</taxon>
        <taxon>Nitrosomonadales</taxon>
        <taxon>Methylophilaceae</taxon>
        <taxon>Methylobacillus</taxon>
    </lineage>
</organism>
<accession>Q1GYX2</accession>
<dbReference type="EMBL" id="CP000284">
    <property type="protein sequence ID" value="ABE50565.1"/>
    <property type="molecule type" value="Genomic_DNA"/>
</dbReference>
<dbReference type="KEGG" id="mfa:Mfla_2298"/>
<dbReference type="OrthoDB" id="66275at2"/>
<protein>
    <submittedName>
        <fullName evidence="1">Uncharacterized protein</fullName>
    </submittedName>
</protein>
<dbReference type="STRING" id="265072.Mfla_2298"/>
<evidence type="ECO:0000313" key="2">
    <source>
        <dbReference type="Proteomes" id="UP000002440"/>
    </source>
</evidence>
<evidence type="ECO:0000313" key="1">
    <source>
        <dbReference type="EMBL" id="ABE50565.1"/>
    </source>
</evidence>
<reference evidence="1 2" key="1">
    <citation type="submission" date="2006-03" db="EMBL/GenBank/DDBJ databases">
        <title>Complete sequence of Methylobacillus flagellatus KT.</title>
        <authorList>
            <consortium name="US DOE Joint Genome Institute"/>
            <person name="Copeland A."/>
            <person name="Lucas S."/>
            <person name="Lapidus A."/>
            <person name="Barry K."/>
            <person name="Detter J.C."/>
            <person name="Glavina del Rio T."/>
            <person name="Hammon N."/>
            <person name="Israni S."/>
            <person name="Dalin E."/>
            <person name="Tice H."/>
            <person name="Pitluck S."/>
            <person name="Brettin T."/>
            <person name="Bruce D."/>
            <person name="Han C."/>
            <person name="Tapia R."/>
            <person name="Saunders E."/>
            <person name="Gilna P."/>
            <person name="Schmutz J."/>
            <person name="Larimer F."/>
            <person name="Land M."/>
            <person name="Kyrpides N."/>
            <person name="Anderson I."/>
            <person name="Richardson P."/>
        </authorList>
    </citation>
    <scope>NUCLEOTIDE SEQUENCE [LARGE SCALE GENOMIC DNA]</scope>
    <source>
        <strain evidence="2">KT / ATCC 51484 / DSM 6875</strain>
    </source>
</reference>
<gene>
    <name evidence="1" type="ordered locus">Mfla_2298</name>
</gene>
<dbReference type="Proteomes" id="UP000002440">
    <property type="component" value="Chromosome"/>
</dbReference>
<dbReference type="AlphaFoldDB" id="Q1GYX2"/>
<sequence>MAKITLDFNELGSRLGGWRFKSRTAAEYKAAGSNYRTYKPTVSTPIGGGLQLFTKLDHIRGGAKDDHCQLEMQFDSQGTLVNWRTQVQIQGNPQFDTGLVTEAASIFGQEYGAIANVASKILNSVSNFIGQLGEHGGRAAFPSVIQMNFNHIVESVRREFEVSGAIGEKYAALGGVQSFLGRALTDELGTPDGNGRYHHFEGGSIYWTSKTGAWSVRGVIRNQWATLGWERSKLGYPISDEEPRKGGGRQSRFQGGVVNWTRARGAWVQYALLSHHVQKMKLQKGMKIDLSEHLHLQKFN</sequence>
<dbReference type="Pfam" id="PF08310">
    <property type="entry name" value="LGFP"/>
    <property type="match status" value="2"/>
</dbReference>
<proteinExistence type="predicted"/>
<dbReference type="HOGENOM" id="CLU_926910_0_0_4"/>